<dbReference type="PANTHER" id="PTHR30093">
    <property type="entry name" value="GENERAL SECRETION PATHWAY PROTEIN G"/>
    <property type="match status" value="1"/>
</dbReference>
<dbReference type="Proteomes" id="UP000003688">
    <property type="component" value="Unassembled WGS sequence"/>
</dbReference>
<dbReference type="RefSeq" id="WP_007412867.1">
    <property type="nucleotide sequence ID" value="NZ_ABOX02000002.1"/>
</dbReference>
<dbReference type="Pfam" id="PF07963">
    <property type="entry name" value="N_methyl"/>
    <property type="match status" value="1"/>
</dbReference>
<keyword evidence="5" id="KW-1185">Reference proteome</keyword>
<dbReference type="Gene3D" id="3.30.700.10">
    <property type="entry name" value="Glycoprotein, Type 4 Pilin"/>
    <property type="match status" value="1"/>
</dbReference>
<dbReference type="InterPro" id="IPR011453">
    <property type="entry name" value="DUF1559"/>
</dbReference>
<dbReference type="STRING" id="320771.Cflav_PD5689"/>
<gene>
    <name evidence="4" type="ORF">Cflav_PD5689</name>
</gene>
<dbReference type="SUPFAM" id="SSF54523">
    <property type="entry name" value="Pili subunits"/>
    <property type="match status" value="1"/>
</dbReference>
<dbReference type="AlphaFoldDB" id="B9XAL9"/>
<evidence type="ECO:0000256" key="2">
    <source>
        <dbReference type="SAM" id="Phobius"/>
    </source>
</evidence>
<dbReference type="GO" id="GO:0015628">
    <property type="term" value="P:protein secretion by the type II secretion system"/>
    <property type="evidence" value="ECO:0007669"/>
    <property type="project" value="InterPro"/>
</dbReference>
<keyword evidence="2" id="KW-1133">Transmembrane helix</keyword>
<name>B9XAL9_PEDPL</name>
<feature type="domain" description="DUF1559" evidence="3">
    <location>
        <begin position="37"/>
        <end position="108"/>
    </location>
</feature>
<reference evidence="4 5" key="1">
    <citation type="journal article" date="2011" name="J. Bacteriol.">
        <title>Genome sequence of 'Pedosphaera parvula' Ellin514, an aerobic Verrucomicrobial isolate from pasture soil.</title>
        <authorList>
            <person name="Kant R."/>
            <person name="van Passel M.W."/>
            <person name="Sangwan P."/>
            <person name="Palva A."/>
            <person name="Lucas S."/>
            <person name="Copeland A."/>
            <person name="Lapidus A."/>
            <person name="Glavina Del Rio T."/>
            <person name="Dalin E."/>
            <person name="Tice H."/>
            <person name="Bruce D."/>
            <person name="Goodwin L."/>
            <person name="Pitluck S."/>
            <person name="Chertkov O."/>
            <person name="Larimer F.W."/>
            <person name="Land M.L."/>
            <person name="Hauser L."/>
            <person name="Brettin T.S."/>
            <person name="Detter J.C."/>
            <person name="Han S."/>
            <person name="de Vos W.M."/>
            <person name="Janssen P.H."/>
            <person name="Smidt H."/>
        </authorList>
    </citation>
    <scope>NUCLEOTIDE SEQUENCE [LARGE SCALE GENOMIC DNA]</scope>
    <source>
        <strain evidence="4 5">Ellin514</strain>
    </source>
</reference>
<sequence precursor="true">MKTSIRRAKRGFTLIELLVVIAIIAILAGLLLPALSKAKEKAKGIACTNNNKQIALAIMMYANDNSEFLPPLNDRNFATHTTNWWFRYLDQGNYLTSVSTSNNIWRCPAVMDKDIVSSTVAYYNSPCEGYGPLEDTSSPANGVIRYYLDLSGNVQGSRRMNTIARTSQIWLIGDVGSPKTGGNLNQQPVAYYTDISLIKPVIGSGWTTVPSYKQAACRHNGRAIFSFCDGHVESWKWSDLSKDVNDVFALNSF</sequence>
<protein>
    <submittedName>
        <fullName evidence="4">Type II secretory pathway pseudopilin PulG-like protein</fullName>
    </submittedName>
</protein>
<dbReference type="EMBL" id="ABOX02000002">
    <property type="protein sequence ID" value="EEF63054.1"/>
    <property type="molecule type" value="Genomic_DNA"/>
</dbReference>
<evidence type="ECO:0000313" key="4">
    <source>
        <dbReference type="EMBL" id="EEF63054.1"/>
    </source>
</evidence>
<dbReference type="Pfam" id="PF07596">
    <property type="entry name" value="SBP_bac_10"/>
    <property type="match status" value="1"/>
</dbReference>
<keyword evidence="1" id="KW-0488">Methylation</keyword>
<evidence type="ECO:0000259" key="3">
    <source>
        <dbReference type="Pfam" id="PF07596"/>
    </source>
</evidence>
<dbReference type="PROSITE" id="PS00409">
    <property type="entry name" value="PROKAR_NTER_METHYL"/>
    <property type="match status" value="1"/>
</dbReference>
<evidence type="ECO:0000313" key="5">
    <source>
        <dbReference type="Proteomes" id="UP000003688"/>
    </source>
</evidence>
<feature type="transmembrane region" description="Helical" evidence="2">
    <location>
        <begin position="12"/>
        <end position="35"/>
    </location>
</feature>
<keyword evidence="2" id="KW-0472">Membrane</keyword>
<accession>B9XAL9</accession>
<dbReference type="InterPro" id="IPR012902">
    <property type="entry name" value="N_methyl_site"/>
</dbReference>
<dbReference type="OrthoDB" id="184407at2"/>
<dbReference type="GO" id="GO:0015627">
    <property type="term" value="C:type II protein secretion system complex"/>
    <property type="evidence" value="ECO:0007669"/>
    <property type="project" value="InterPro"/>
</dbReference>
<keyword evidence="2" id="KW-0812">Transmembrane</keyword>
<comment type="caution">
    <text evidence="4">The sequence shown here is derived from an EMBL/GenBank/DDBJ whole genome shotgun (WGS) entry which is preliminary data.</text>
</comment>
<evidence type="ECO:0000256" key="1">
    <source>
        <dbReference type="ARBA" id="ARBA00022481"/>
    </source>
</evidence>
<dbReference type="InterPro" id="IPR045584">
    <property type="entry name" value="Pilin-like"/>
</dbReference>
<dbReference type="InterPro" id="IPR000983">
    <property type="entry name" value="Bac_GSPG_pilin"/>
</dbReference>
<proteinExistence type="predicted"/>
<dbReference type="PRINTS" id="PR00813">
    <property type="entry name" value="BCTERIALGSPG"/>
</dbReference>
<organism evidence="4 5">
    <name type="scientific">Pedosphaera parvula (strain Ellin514)</name>
    <dbReference type="NCBI Taxonomy" id="320771"/>
    <lineage>
        <taxon>Bacteria</taxon>
        <taxon>Pseudomonadati</taxon>
        <taxon>Verrucomicrobiota</taxon>
        <taxon>Pedosphaerae</taxon>
        <taxon>Pedosphaerales</taxon>
        <taxon>Pedosphaeraceae</taxon>
        <taxon>Pedosphaera</taxon>
    </lineage>
</organism>
<dbReference type="NCBIfam" id="TIGR02532">
    <property type="entry name" value="IV_pilin_GFxxxE"/>
    <property type="match status" value="1"/>
</dbReference>